<evidence type="ECO:0000256" key="3">
    <source>
        <dbReference type="ARBA" id="ARBA00022801"/>
    </source>
</evidence>
<dbReference type="InterPro" id="IPR001650">
    <property type="entry name" value="Helicase_C-like"/>
</dbReference>
<dbReference type="Gene3D" id="3.40.50.300">
    <property type="entry name" value="P-loop containing nucleotide triphosphate hydrolases"/>
    <property type="match status" value="1"/>
</dbReference>
<feature type="region of interest" description="Disordered" evidence="7">
    <location>
        <begin position="200"/>
        <end position="222"/>
    </location>
</feature>
<gene>
    <name evidence="11" type="ORF">PhCBS80983_g05876</name>
</gene>
<protein>
    <submittedName>
        <fullName evidence="11">Uncharacterized protein</fullName>
    </submittedName>
</protein>
<dbReference type="PROSITE" id="PS51194">
    <property type="entry name" value="HELICASE_CTER"/>
    <property type="match status" value="1"/>
</dbReference>
<dbReference type="InterPro" id="IPR014001">
    <property type="entry name" value="Helicase_ATP-bd"/>
</dbReference>
<dbReference type="GO" id="GO:0005524">
    <property type="term" value="F:ATP binding"/>
    <property type="evidence" value="ECO:0007669"/>
    <property type="project" value="UniProtKB-KW"/>
</dbReference>
<organism evidence="11 12">
    <name type="scientific">Powellomyces hirtus</name>
    <dbReference type="NCBI Taxonomy" id="109895"/>
    <lineage>
        <taxon>Eukaryota</taxon>
        <taxon>Fungi</taxon>
        <taxon>Fungi incertae sedis</taxon>
        <taxon>Chytridiomycota</taxon>
        <taxon>Chytridiomycota incertae sedis</taxon>
        <taxon>Chytridiomycetes</taxon>
        <taxon>Spizellomycetales</taxon>
        <taxon>Powellomycetaceae</taxon>
        <taxon>Powellomyces</taxon>
    </lineage>
</organism>
<feature type="compositionally biased region" description="Polar residues" evidence="7">
    <location>
        <begin position="159"/>
        <end position="173"/>
    </location>
</feature>
<feature type="region of interest" description="Disordered" evidence="7">
    <location>
        <begin position="1"/>
        <end position="20"/>
    </location>
</feature>
<feature type="region of interest" description="Disordered" evidence="7">
    <location>
        <begin position="51"/>
        <end position="72"/>
    </location>
</feature>
<dbReference type="GO" id="GO:0004386">
    <property type="term" value="F:helicase activity"/>
    <property type="evidence" value="ECO:0007669"/>
    <property type="project" value="UniProtKB-KW"/>
</dbReference>
<dbReference type="Pfam" id="PF00271">
    <property type="entry name" value="Helicase_C"/>
    <property type="match status" value="1"/>
</dbReference>
<dbReference type="InterPro" id="IPR000330">
    <property type="entry name" value="SNF2_N"/>
</dbReference>
<keyword evidence="6" id="KW-0479">Metal-binding</keyword>
<reference evidence="11 12" key="1">
    <citation type="journal article" date="2019" name="Sci. Rep.">
        <title>Comparative genomics of chytrid fungi reveal insights into the obligate biotrophic and pathogenic lifestyle of Synchytrium endobioticum.</title>
        <authorList>
            <person name="van de Vossenberg B.T.L.H."/>
            <person name="Warris S."/>
            <person name="Nguyen H.D.T."/>
            <person name="van Gent-Pelzer M.P.E."/>
            <person name="Joly D.L."/>
            <person name="van de Geest H.C."/>
            <person name="Bonants P.J.M."/>
            <person name="Smith D.S."/>
            <person name="Levesque C.A."/>
            <person name="van der Lee T.A.J."/>
        </authorList>
    </citation>
    <scope>NUCLEOTIDE SEQUENCE [LARGE SCALE GENOMIC DNA]</scope>
    <source>
        <strain evidence="11 12">CBS 809.83</strain>
    </source>
</reference>
<evidence type="ECO:0000256" key="2">
    <source>
        <dbReference type="ARBA" id="ARBA00022741"/>
    </source>
</evidence>
<comment type="caution">
    <text evidence="11">The sequence shown here is derived from an EMBL/GenBank/DDBJ whole genome shotgun (WGS) entry which is preliminary data.</text>
</comment>
<keyword evidence="6" id="KW-0863">Zinc-finger</keyword>
<evidence type="ECO:0000259" key="8">
    <source>
        <dbReference type="PROSITE" id="PS50089"/>
    </source>
</evidence>
<name>A0A507DUG2_9FUNG</name>
<keyword evidence="12" id="KW-1185">Reference proteome</keyword>
<dbReference type="GO" id="GO:0008094">
    <property type="term" value="F:ATP-dependent activity, acting on DNA"/>
    <property type="evidence" value="ECO:0007669"/>
    <property type="project" value="TreeGrafter"/>
</dbReference>
<evidence type="ECO:0000259" key="10">
    <source>
        <dbReference type="PROSITE" id="PS51194"/>
    </source>
</evidence>
<dbReference type="GO" id="GO:0006281">
    <property type="term" value="P:DNA repair"/>
    <property type="evidence" value="ECO:0007669"/>
    <property type="project" value="TreeGrafter"/>
</dbReference>
<keyword evidence="2" id="KW-0547">Nucleotide-binding</keyword>
<dbReference type="SMART" id="SM00487">
    <property type="entry name" value="DEXDc"/>
    <property type="match status" value="1"/>
</dbReference>
<feature type="region of interest" description="Disordered" evidence="7">
    <location>
        <begin position="159"/>
        <end position="187"/>
    </location>
</feature>
<evidence type="ECO:0000256" key="1">
    <source>
        <dbReference type="ARBA" id="ARBA00007025"/>
    </source>
</evidence>
<dbReference type="PANTHER" id="PTHR45626">
    <property type="entry name" value="TRANSCRIPTION TERMINATION FACTOR 2-RELATED"/>
    <property type="match status" value="1"/>
</dbReference>
<dbReference type="SUPFAM" id="SSF52540">
    <property type="entry name" value="P-loop containing nucleoside triphosphate hydrolases"/>
    <property type="match status" value="2"/>
</dbReference>
<dbReference type="PROSITE" id="PS51192">
    <property type="entry name" value="HELICASE_ATP_BIND_1"/>
    <property type="match status" value="1"/>
</dbReference>
<feature type="compositionally biased region" description="Basic and acidic residues" evidence="7">
    <location>
        <begin position="1"/>
        <end position="10"/>
    </location>
</feature>
<dbReference type="InterPro" id="IPR027417">
    <property type="entry name" value="P-loop_NTPase"/>
</dbReference>
<dbReference type="InterPro" id="IPR049730">
    <property type="entry name" value="SNF2/RAD54-like_C"/>
</dbReference>
<dbReference type="GO" id="GO:0005634">
    <property type="term" value="C:nucleus"/>
    <property type="evidence" value="ECO:0007669"/>
    <property type="project" value="TreeGrafter"/>
</dbReference>
<comment type="similarity">
    <text evidence="1">Belongs to the SNF2/RAD54 helicase family.</text>
</comment>
<keyword evidence="6" id="KW-0862">Zinc</keyword>
<evidence type="ECO:0000256" key="7">
    <source>
        <dbReference type="SAM" id="MobiDB-lite"/>
    </source>
</evidence>
<evidence type="ECO:0000256" key="6">
    <source>
        <dbReference type="PROSITE-ProRule" id="PRU00175"/>
    </source>
</evidence>
<dbReference type="InterPro" id="IPR038718">
    <property type="entry name" value="SNF2-like_sf"/>
</dbReference>
<feature type="domain" description="RING-type" evidence="8">
    <location>
        <begin position="1018"/>
        <end position="1062"/>
    </location>
</feature>
<evidence type="ECO:0000259" key="9">
    <source>
        <dbReference type="PROSITE" id="PS51192"/>
    </source>
</evidence>
<dbReference type="InterPro" id="IPR013083">
    <property type="entry name" value="Znf_RING/FYVE/PHD"/>
</dbReference>
<accession>A0A507DUG2</accession>
<feature type="domain" description="Helicase C-terminal" evidence="10">
    <location>
        <begin position="1129"/>
        <end position="1291"/>
    </location>
</feature>
<evidence type="ECO:0000313" key="11">
    <source>
        <dbReference type="EMBL" id="TPX54578.1"/>
    </source>
</evidence>
<dbReference type="GO" id="GO:0008270">
    <property type="term" value="F:zinc ion binding"/>
    <property type="evidence" value="ECO:0007669"/>
    <property type="project" value="UniProtKB-KW"/>
</dbReference>
<dbReference type="Gene3D" id="3.30.40.10">
    <property type="entry name" value="Zinc/RING finger domain, C3HC4 (zinc finger)"/>
    <property type="match status" value="1"/>
</dbReference>
<dbReference type="Proteomes" id="UP000318582">
    <property type="component" value="Unassembled WGS sequence"/>
</dbReference>
<dbReference type="STRING" id="109895.A0A507DUG2"/>
<keyword evidence="3" id="KW-0378">Hydrolase</keyword>
<dbReference type="EMBL" id="QEAQ01000150">
    <property type="protein sequence ID" value="TPX54578.1"/>
    <property type="molecule type" value="Genomic_DNA"/>
</dbReference>
<evidence type="ECO:0000256" key="5">
    <source>
        <dbReference type="ARBA" id="ARBA00022840"/>
    </source>
</evidence>
<feature type="domain" description="Helicase ATP-binding" evidence="9">
    <location>
        <begin position="641"/>
        <end position="859"/>
    </location>
</feature>
<dbReference type="SUPFAM" id="SSF57850">
    <property type="entry name" value="RING/U-box"/>
    <property type="match status" value="1"/>
</dbReference>
<dbReference type="Pfam" id="PF00176">
    <property type="entry name" value="SNF2-rel_dom"/>
    <property type="match status" value="1"/>
</dbReference>
<feature type="compositionally biased region" description="Pro residues" evidence="7">
    <location>
        <begin position="676"/>
        <end position="695"/>
    </location>
</feature>
<dbReference type="CDD" id="cd18008">
    <property type="entry name" value="DEXDc_SHPRH-like"/>
    <property type="match status" value="1"/>
</dbReference>
<dbReference type="CDD" id="cd18793">
    <property type="entry name" value="SF2_C_SNF"/>
    <property type="match status" value="1"/>
</dbReference>
<evidence type="ECO:0000256" key="4">
    <source>
        <dbReference type="ARBA" id="ARBA00022806"/>
    </source>
</evidence>
<dbReference type="InterPro" id="IPR050628">
    <property type="entry name" value="SNF2_RAD54_helicase_TF"/>
</dbReference>
<sequence>MDHHTLETNNRHFQQQPQQPTLAEDALIHPLLHPQIGQFGVGEKNLWQRMGDFTEPLPEGNWPAFNSEGPLATANDTLSQQQYQQQPQHQPQPHQQIYLQGAPTLPQLSPSSLPFQQYLQHPQSLNSSPSLSSNCDIFASQHPSSQWSSDEALAFLASNPVTSGSPSQNTLDYSQIPPADSSIPQRLFHTPPLRNAELIDLTNGSSSDEASSSPRKRKATLPQYQTATGNLIDPQFAKRRVMNLLNPGGPSQHSPWGASTNHYQLQHNPSPLRNSKLQNGANPTLLHATAPHIGSPSPQIPIDSASEVVVIEDSPQPARATLAPAPARRLHQPLPAFTTAAAHMRASTVSAPSSSSDTVDLTDIDPTEEAKLKRRAQLDLRRELVCYGMVRTTIARLNYEAYKELCGTEKHMRVVIAPDVSTPYVAGINTCVPFRLEAQDGTKLGRLPEEISIVISPFFKQLVLEASIPRCQYNKYTAPLNIILIGPLTLAMPIGTLFQKCNIQLQDVNRPIAHLRYFNPHRQAQLANGGATPGAALSAPGSPSFSSAWCRPERASTPNGEDVKNQIDAVYDAITSAEDLGEADADPSLVTPLYKHQRQALHFMTERERPVDFANRADHARSLWKAQQGAYTSVITTEVVRAVPTQALGGILADDMGLGKTIELISLILKNRPLAPVAPPRPKTPPPQPRNPYPFLPSRQPQIPVQPADPKELDTIPSRCTLIICPLSTVANWEEQIHSHVSKGALRVYVYHGPNRRQDAKNLATYDVVITTYNVLALEYGKEQKTLADGSANAARSPLQAVYWLRIVLDEAHVIKERNTHQARAAFALSGERRWCLTGTPIHNKIDDLFSLFRFLGLEPFNDWKSFSHFIMKPLKLNSTVAVSRLQTVMKLVTLRRTKNQKIDGRPILSLPPKRQVVFQLTLDPAEQSVYDKVFEKARAIFNDLDKTGKVFRYYAALLEMLLRLRQCVSHVGLIKDWKGFGEITDVVADETGDLPPLTTERAAHLLSLLKDSGDEKCCICSEVLDGEGDKTIVISRCGHLFCNECTRQVFEGTIKGFMCPMPMCQVPLCKEGLKEIKDIEAAENIDEAATAAADTSNTDGNANSSGLMGLDSASVLTSSTKVRALIADLTQVRNNCNLHHPEETPIKSVVFSQWTQMLDFVQPALTENHFKYVRLDGKMSRADRTLSLEKFKFDPSVTVILVSLKAGGVGLNLTMASRVYILEPYWNPAVEDQAQDRVHRMGQVRPVEVIRFVVEGSVEEVIEGLKKRKRELVATAFRDEKGTAAVDEVLGAGAPVAGAAQRKLMRVRQAKDKEEMQLKRLSDLRALFGFKNG</sequence>
<feature type="compositionally biased region" description="Polar residues" evidence="7">
    <location>
        <begin position="202"/>
        <end position="213"/>
    </location>
</feature>
<dbReference type="PROSITE" id="PS50089">
    <property type="entry name" value="ZF_RING_2"/>
    <property type="match status" value="1"/>
</dbReference>
<keyword evidence="5" id="KW-0067">ATP-binding</keyword>
<evidence type="ECO:0000313" key="12">
    <source>
        <dbReference type="Proteomes" id="UP000318582"/>
    </source>
</evidence>
<feature type="compositionally biased region" description="Polar residues" evidence="7">
    <location>
        <begin position="11"/>
        <end position="20"/>
    </location>
</feature>
<proteinExistence type="inferred from homology"/>
<dbReference type="Gene3D" id="3.40.50.10810">
    <property type="entry name" value="Tandem AAA-ATPase domain"/>
    <property type="match status" value="1"/>
</dbReference>
<dbReference type="PANTHER" id="PTHR45626:SF52">
    <property type="entry name" value="SINGLE-STRANDED DNA-DEPENDENT ATPASE (EUROFUNG)"/>
    <property type="match status" value="1"/>
</dbReference>
<keyword evidence="4" id="KW-0347">Helicase</keyword>
<dbReference type="SMART" id="SM00490">
    <property type="entry name" value="HELICc"/>
    <property type="match status" value="1"/>
</dbReference>
<dbReference type="InterPro" id="IPR001841">
    <property type="entry name" value="Znf_RING"/>
</dbReference>
<feature type="region of interest" description="Disordered" evidence="7">
    <location>
        <begin position="676"/>
        <end position="697"/>
    </location>
</feature>
<dbReference type="GO" id="GO:0016787">
    <property type="term" value="F:hydrolase activity"/>
    <property type="evidence" value="ECO:0007669"/>
    <property type="project" value="UniProtKB-KW"/>
</dbReference>